<sequence length="146" mass="16136">MKAYVVTLQLSSVLTNATDRYIDVVGAQPMGDSLASPPGRVSNVKRPASLYVGGRAHRTNLREWVKLSLGVKLHFQLLAACKNPGQFPAIRGCQNLLQKERRLTSLLVGTLDDSCRLQMVPLSRTLTFAENFAHPVQEAVPKWIPK</sequence>
<dbReference type="EMBL" id="BGZK01001029">
    <property type="protein sequence ID" value="GBP69073.1"/>
    <property type="molecule type" value="Genomic_DNA"/>
</dbReference>
<name>A0A4C1Y119_EUMVA</name>
<comment type="caution">
    <text evidence="1">The sequence shown here is derived from an EMBL/GenBank/DDBJ whole genome shotgun (WGS) entry which is preliminary data.</text>
</comment>
<dbReference type="Proteomes" id="UP000299102">
    <property type="component" value="Unassembled WGS sequence"/>
</dbReference>
<gene>
    <name evidence="1" type="ORF">EVAR_52007_1</name>
</gene>
<accession>A0A4C1Y119</accession>
<organism evidence="1 2">
    <name type="scientific">Eumeta variegata</name>
    <name type="common">Bagworm moth</name>
    <name type="synonym">Eumeta japonica</name>
    <dbReference type="NCBI Taxonomy" id="151549"/>
    <lineage>
        <taxon>Eukaryota</taxon>
        <taxon>Metazoa</taxon>
        <taxon>Ecdysozoa</taxon>
        <taxon>Arthropoda</taxon>
        <taxon>Hexapoda</taxon>
        <taxon>Insecta</taxon>
        <taxon>Pterygota</taxon>
        <taxon>Neoptera</taxon>
        <taxon>Endopterygota</taxon>
        <taxon>Lepidoptera</taxon>
        <taxon>Glossata</taxon>
        <taxon>Ditrysia</taxon>
        <taxon>Tineoidea</taxon>
        <taxon>Psychidae</taxon>
        <taxon>Oiketicinae</taxon>
        <taxon>Eumeta</taxon>
    </lineage>
</organism>
<reference evidence="1 2" key="1">
    <citation type="journal article" date="2019" name="Commun. Biol.">
        <title>The bagworm genome reveals a unique fibroin gene that provides high tensile strength.</title>
        <authorList>
            <person name="Kono N."/>
            <person name="Nakamura H."/>
            <person name="Ohtoshi R."/>
            <person name="Tomita M."/>
            <person name="Numata K."/>
            <person name="Arakawa K."/>
        </authorList>
    </citation>
    <scope>NUCLEOTIDE SEQUENCE [LARGE SCALE GENOMIC DNA]</scope>
</reference>
<evidence type="ECO:0000313" key="1">
    <source>
        <dbReference type="EMBL" id="GBP69073.1"/>
    </source>
</evidence>
<dbReference type="AlphaFoldDB" id="A0A4C1Y119"/>
<evidence type="ECO:0000313" key="2">
    <source>
        <dbReference type="Proteomes" id="UP000299102"/>
    </source>
</evidence>
<keyword evidence="2" id="KW-1185">Reference proteome</keyword>
<protein>
    <submittedName>
        <fullName evidence="1">Uncharacterized protein</fullName>
    </submittedName>
</protein>
<proteinExistence type="predicted"/>